<dbReference type="PANTHER" id="PTHR37838">
    <property type="entry name" value="NA(+)-TRANSLOCATING NADH-QUINONE REDUCTASE SUBUNIT C"/>
    <property type="match status" value="1"/>
</dbReference>
<keyword evidence="9" id="KW-1133">Transmembrane helix</keyword>
<feature type="domain" description="FMN-binding" evidence="16">
    <location>
        <begin position="98"/>
        <end position="189"/>
    </location>
</feature>
<evidence type="ECO:0000256" key="1">
    <source>
        <dbReference type="ARBA" id="ARBA00022448"/>
    </source>
</evidence>
<dbReference type="GO" id="GO:0010181">
    <property type="term" value="F:FMN binding"/>
    <property type="evidence" value="ECO:0007669"/>
    <property type="project" value="InterPro"/>
</dbReference>
<keyword evidence="7" id="KW-0812">Transmembrane</keyword>
<evidence type="ECO:0000256" key="9">
    <source>
        <dbReference type="ARBA" id="ARBA00022989"/>
    </source>
</evidence>
<dbReference type="GO" id="GO:0006814">
    <property type="term" value="P:sodium ion transport"/>
    <property type="evidence" value="ECO:0007669"/>
    <property type="project" value="UniProtKB-KW"/>
</dbReference>
<keyword evidence="1" id="KW-0813">Transport</keyword>
<dbReference type="InterPro" id="IPR010204">
    <property type="entry name" value="NqrC"/>
</dbReference>
<comment type="caution">
    <text evidence="17">The sequence shown here is derived from an EMBL/GenBank/DDBJ whole genome shotgun (WGS) entry which is preliminary data.</text>
</comment>
<keyword evidence="4" id="KW-0597">Phosphoprotein</keyword>
<evidence type="ECO:0000256" key="6">
    <source>
        <dbReference type="ARBA" id="ARBA00022643"/>
    </source>
</evidence>
<name>A0A553IHD4_ACHLA</name>
<evidence type="ECO:0000256" key="14">
    <source>
        <dbReference type="ARBA" id="ARBA00023136"/>
    </source>
</evidence>
<protein>
    <submittedName>
        <fullName evidence="17">FMN-binding protein</fullName>
    </submittedName>
</protein>
<keyword evidence="13" id="KW-0830">Ubiquinone</keyword>
<proteinExistence type="predicted"/>
<evidence type="ECO:0000256" key="11">
    <source>
        <dbReference type="ARBA" id="ARBA00023053"/>
    </source>
</evidence>
<evidence type="ECO:0000256" key="10">
    <source>
        <dbReference type="ARBA" id="ARBA00023027"/>
    </source>
</evidence>
<keyword evidence="6" id="KW-0288">FMN</keyword>
<dbReference type="SMART" id="SM00900">
    <property type="entry name" value="FMN_bind"/>
    <property type="match status" value="4"/>
</dbReference>
<evidence type="ECO:0000256" key="3">
    <source>
        <dbReference type="ARBA" id="ARBA00022519"/>
    </source>
</evidence>
<dbReference type="Proteomes" id="UP000315938">
    <property type="component" value="Unassembled WGS sequence"/>
</dbReference>
<gene>
    <name evidence="17" type="ORF">FNV44_00775</name>
</gene>
<keyword evidence="5" id="KW-0285">Flavoprotein</keyword>
<keyword evidence="12" id="KW-0406">Ion transport</keyword>
<evidence type="ECO:0000256" key="4">
    <source>
        <dbReference type="ARBA" id="ARBA00022553"/>
    </source>
</evidence>
<evidence type="ECO:0000256" key="13">
    <source>
        <dbReference type="ARBA" id="ARBA00023075"/>
    </source>
</evidence>
<keyword evidence="3" id="KW-0997">Cell inner membrane</keyword>
<keyword evidence="8" id="KW-1278">Translocase</keyword>
<dbReference type="RefSeq" id="WP_064211909.1">
    <property type="nucleotide sequence ID" value="NZ_JACAOE010000001.1"/>
</dbReference>
<dbReference type="PANTHER" id="PTHR37838:SF1">
    <property type="entry name" value="NA(+)-TRANSLOCATING NADH-QUINONE REDUCTASE SUBUNIT C"/>
    <property type="match status" value="1"/>
</dbReference>
<evidence type="ECO:0000256" key="15">
    <source>
        <dbReference type="ARBA" id="ARBA00023201"/>
    </source>
</evidence>
<dbReference type="EMBL" id="VKID01000001">
    <property type="protein sequence ID" value="TRX99606.1"/>
    <property type="molecule type" value="Genomic_DNA"/>
</dbReference>
<feature type="domain" description="FMN-binding" evidence="16">
    <location>
        <begin position="256"/>
        <end position="339"/>
    </location>
</feature>
<dbReference type="Pfam" id="PF04205">
    <property type="entry name" value="FMN_bind"/>
    <property type="match status" value="4"/>
</dbReference>
<keyword evidence="2" id="KW-1003">Cell membrane</keyword>
<evidence type="ECO:0000256" key="12">
    <source>
        <dbReference type="ARBA" id="ARBA00023065"/>
    </source>
</evidence>
<keyword evidence="15" id="KW-0739">Sodium transport</keyword>
<evidence type="ECO:0000313" key="18">
    <source>
        <dbReference type="Proteomes" id="UP000315938"/>
    </source>
</evidence>
<feature type="domain" description="FMN-binding" evidence="16">
    <location>
        <begin position="558"/>
        <end position="648"/>
    </location>
</feature>
<keyword evidence="11" id="KW-0915">Sodium</keyword>
<evidence type="ECO:0000259" key="16">
    <source>
        <dbReference type="SMART" id="SM00900"/>
    </source>
</evidence>
<organism evidence="17 18">
    <name type="scientific">Acholeplasma laidlawii</name>
    <dbReference type="NCBI Taxonomy" id="2148"/>
    <lineage>
        <taxon>Bacteria</taxon>
        <taxon>Bacillati</taxon>
        <taxon>Mycoplasmatota</taxon>
        <taxon>Mollicutes</taxon>
        <taxon>Acholeplasmatales</taxon>
        <taxon>Acholeplasmataceae</taxon>
        <taxon>Acholeplasma</taxon>
    </lineage>
</organism>
<evidence type="ECO:0000313" key="17">
    <source>
        <dbReference type="EMBL" id="TRX99606.1"/>
    </source>
</evidence>
<dbReference type="AlphaFoldDB" id="A0A553IHD4"/>
<accession>A0A553IHD4</accession>
<dbReference type="GO" id="GO:0016020">
    <property type="term" value="C:membrane"/>
    <property type="evidence" value="ECO:0007669"/>
    <property type="project" value="InterPro"/>
</dbReference>
<dbReference type="InterPro" id="IPR007329">
    <property type="entry name" value="FMN-bd"/>
</dbReference>
<evidence type="ECO:0000256" key="8">
    <source>
        <dbReference type="ARBA" id="ARBA00022967"/>
    </source>
</evidence>
<evidence type="ECO:0000256" key="2">
    <source>
        <dbReference type="ARBA" id="ARBA00022475"/>
    </source>
</evidence>
<evidence type="ECO:0000256" key="5">
    <source>
        <dbReference type="ARBA" id="ARBA00022630"/>
    </source>
</evidence>
<evidence type="ECO:0000256" key="7">
    <source>
        <dbReference type="ARBA" id="ARBA00022692"/>
    </source>
</evidence>
<dbReference type="GO" id="GO:0016655">
    <property type="term" value="F:oxidoreductase activity, acting on NAD(P)H, quinone or similar compound as acceptor"/>
    <property type="evidence" value="ECO:0007669"/>
    <property type="project" value="InterPro"/>
</dbReference>
<sequence length="656" mass="72385">MKKYISMLSFVLIMGIVSSVILMGADMITRDRIAKNAEYAWKTAILTHHNVDYTDANFDEVFLETFEERTAEDTNGKTRYLYVHNQTGAVSYQFSGGGLWDTIAGVITLESDFQTIVQITVTKQGETPGLGGIVAEKPYLDNYAGKKFDESLGLVAVKSEPTTDYEVDAITGATGTSNAFVGLLSVEYRTMLGLFGDVNPLSVAMKAIMTHNDVEFTGENFENVFAQNFETNTIDELTLYTHKVNGNVSFTFTAGGFNGPIDAVVTLDPLFETILGIKVLSQSEGWGAVIQTNPAVLEYFVGKKFAPDFELSDDFDGFGGATTTRKNFVLGLNEARDLYYSIFIDGVDPNMVWKQALLTNNGITSTEADYKTLFNQTFTVETQGDLTLYRNNADQNISMLFETDGFGGVIKGVLTLENDFSTIVYITIYQQSETWGARIKNNAEFFDAYVGKKFAPTISFVETPATDSEIVDGYGGATTTKGAMLEILNSVRDTYYTAFFDPNMVWKKAMLSNNGVESTDLNYETLFDTTFNVETSGDLTLYTNKTNQNVSFTYETTGFVGDIKGVITLASDFETIVRISVYEQHEKWGERIQTTLTFFDAYVGKKFSPTISFVETPTTDSEIVDGYGGATTTKASMLNILNETVAAYKLAFAVEA</sequence>
<reference evidence="17 18" key="1">
    <citation type="submission" date="2019-07" db="EMBL/GenBank/DDBJ databases">
        <title>Genome sequence of Acholeplasma laidlawii strain with increased resistance to erythromycin.</title>
        <authorList>
            <person name="Medvedeva E.S."/>
            <person name="Baranova N.B."/>
            <person name="Siniagina M.N."/>
            <person name="Mouzykantov A."/>
            <person name="Chernova O.A."/>
            <person name="Chernov V.M."/>
        </authorList>
    </citation>
    <scope>NUCLEOTIDE SEQUENCE [LARGE SCALE GENOMIC DNA]</scope>
    <source>
        <strain evidence="17 18">PG8REry</strain>
    </source>
</reference>
<feature type="domain" description="FMN-binding" evidence="16">
    <location>
        <begin position="405"/>
        <end position="495"/>
    </location>
</feature>
<keyword evidence="10" id="KW-0520">NAD</keyword>
<keyword evidence="14" id="KW-0472">Membrane</keyword>